<keyword evidence="1" id="KW-0812">Transmembrane</keyword>
<comment type="caution">
    <text evidence="2">The sequence shown here is derived from an EMBL/GenBank/DDBJ whole genome shotgun (WGS) entry which is preliminary data.</text>
</comment>
<name>A0A2W5QG71_RHOSU</name>
<organism evidence="2 3">
    <name type="scientific">Rhodovulum sulfidophilum</name>
    <name type="common">Rhodobacter sulfidophilus</name>
    <dbReference type="NCBI Taxonomy" id="35806"/>
    <lineage>
        <taxon>Bacteria</taxon>
        <taxon>Pseudomonadati</taxon>
        <taxon>Pseudomonadota</taxon>
        <taxon>Alphaproteobacteria</taxon>
        <taxon>Rhodobacterales</taxon>
        <taxon>Paracoccaceae</taxon>
        <taxon>Rhodovulum</taxon>
    </lineage>
</organism>
<dbReference type="EMBL" id="QFPW01000004">
    <property type="protein sequence ID" value="PZQ50460.1"/>
    <property type="molecule type" value="Genomic_DNA"/>
</dbReference>
<evidence type="ECO:0000313" key="2">
    <source>
        <dbReference type="EMBL" id="PZQ50460.1"/>
    </source>
</evidence>
<accession>A0A2W5QG71</accession>
<feature type="transmembrane region" description="Helical" evidence="1">
    <location>
        <begin position="15"/>
        <end position="34"/>
    </location>
</feature>
<protein>
    <submittedName>
        <fullName evidence="2">Uncharacterized protein</fullName>
    </submittedName>
</protein>
<keyword evidence="1" id="KW-1133">Transmembrane helix</keyword>
<reference evidence="2 3" key="1">
    <citation type="submission" date="2017-08" db="EMBL/GenBank/DDBJ databases">
        <title>Infants hospitalized years apart are colonized by the same room-sourced microbial strains.</title>
        <authorList>
            <person name="Brooks B."/>
            <person name="Olm M.R."/>
            <person name="Firek B.A."/>
            <person name="Baker R."/>
            <person name="Thomas B.C."/>
            <person name="Morowitz M.J."/>
            <person name="Banfield J.F."/>
        </authorList>
    </citation>
    <scope>NUCLEOTIDE SEQUENCE [LARGE SCALE GENOMIC DNA]</scope>
    <source>
        <strain evidence="2">S2_005_002_R2_34</strain>
    </source>
</reference>
<sequence>MEATTSDGKILTLDFPMTSLAPMIMALFSAASALQDRRYFLRKERTVVALPIQDAGSTAIMSRGERHVVISLQLENDAIFRFSLPLGAAARLSRSLAESVGPGPN</sequence>
<evidence type="ECO:0000313" key="3">
    <source>
        <dbReference type="Proteomes" id="UP000249185"/>
    </source>
</evidence>
<keyword evidence="1" id="KW-0472">Membrane</keyword>
<dbReference type="AlphaFoldDB" id="A0A2W5QG71"/>
<dbReference type="Proteomes" id="UP000249185">
    <property type="component" value="Unassembled WGS sequence"/>
</dbReference>
<evidence type="ECO:0000256" key="1">
    <source>
        <dbReference type="SAM" id="Phobius"/>
    </source>
</evidence>
<proteinExistence type="predicted"/>
<gene>
    <name evidence="2" type="ORF">DI556_07870</name>
</gene>